<feature type="transmembrane region" description="Helical" evidence="1">
    <location>
        <begin position="28"/>
        <end position="48"/>
    </location>
</feature>
<organism evidence="2 3">
    <name type="scientific">Desulforamulus ferrireducens</name>
    <dbReference type="NCBI Taxonomy" id="1833852"/>
    <lineage>
        <taxon>Bacteria</taxon>
        <taxon>Bacillati</taxon>
        <taxon>Bacillota</taxon>
        <taxon>Clostridia</taxon>
        <taxon>Eubacteriales</taxon>
        <taxon>Peptococcaceae</taxon>
        <taxon>Desulforamulus</taxon>
    </lineage>
</organism>
<keyword evidence="3" id="KW-1185">Reference proteome</keyword>
<evidence type="ECO:0000313" key="2">
    <source>
        <dbReference type="EMBL" id="AQS59385.1"/>
    </source>
</evidence>
<keyword evidence="1" id="KW-0472">Membrane</keyword>
<dbReference type="RefSeq" id="WP_077714454.1">
    <property type="nucleotide sequence ID" value="NZ_CP019698.1"/>
</dbReference>
<dbReference type="STRING" id="1833852.B0537_09945"/>
<name>A0A1S6IXA6_9FIRM</name>
<keyword evidence="1" id="KW-1133">Transmembrane helix</keyword>
<feature type="transmembrane region" description="Helical" evidence="1">
    <location>
        <begin position="6"/>
        <end position="21"/>
    </location>
</feature>
<evidence type="ECO:0000256" key="1">
    <source>
        <dbReference type="SAM" id="Phobius"/>
    </source>
</evidence>
<dbReference type="Proteomes" id="UP000189464">
    <property type="component" value="Chromosome"/>
</dbReference>
<dbReference type="OrthoDB" id="1787359at2"/>
<feature type="transmembrane region" description="Helical" evidence="1">
    <location>
        <begin position="60"/>
        <end position="78"/>
    </location>
</feature>
<reference evidence="2" key="2">
    <citation type="submission" date="2017-02" db="EMBL/GenBank/DDBJ databases">
        <authorList>
            <person name="Peterson S.W."/>
        </authorList>
    </citation>
    <scope>NUCLEOTIDE SEQUENCE</scope>
    <source>
        <strain evidence="2">GSS09</strain>
    </source>
</reference>
<protein>
    <submittedName>
        <fullName evidence="2">Uncharacterized protein</fullName>
    </submittedName>
</protein>
<dbReference type="EMBL" id="CP019698">
    <property type="protein sequence ID" value="AQS59385.1"/>
    <property type="molecule type" value="Genomic_DNA"/>
</dbReference>
<evidence type="ECO:0000313" key="3">
    <source>
        <dbReference type="Proteomes" id="UP000189464"/>
    </source>
</evidence>
<sequence>MLAPWVWGLVTLFFLIGVRKYRPAKSTLPALLMAWSAVLFLVSLVLYLDGLIYHNKGLGWEPMLLASVAFLFCLPLYLRYRQLTSQQKKNSKQSKARAC</sequence>
<dbReference type="AlphaFoldDB" id="A0A1S6IXA6"/>
<accession>A0A1S6IXA6</accession>
<proteinExistence type="predicted"/>
<keyword evidence="1" id="KW-0812">Transmembrane</keyword>
<reference evidence="2" key="1">
    <citation type="journal article" date="2016" name="Int. J. Syst. Evol. Microbiol.">
        <title>Desulfotomaculum ferrireducens sp. nov., a moderately thermophilic sulfate-reducing and dissimilatory Fe(III)-reducing bacterium isolated from compost.</title>
        <authorList>
            <person name="Yang G."/>
            <person name="Guo J."/>
            <person name="Zhuang L."/>
            <person name="Yuan Y."/>
            <person name="Zhou S."/>
        </authorList>
    </citation>
    <scope>NUCLEOTIDE SEQUENCE [LARGE SCALE GENOMIC DNA]</scope>
    <source>
        <strain evidence="2">GSS09</strain>
    </source>
</reference>
<dbReference type="KEGG" id="dfg:B0537_09945"/>
<gene>
    <name evidence="2" type="ORF">B0537_09945</name>
</gene>